<organism evidence="1 2">
    <name type="scientific">Paenibacillus farraposensis</name>
    <dbReference type="NCBI Taxonomy" id="2807095"/>
    <lineage>
        <taxon>Bacteria</taxon>
        <taxon>Bacillati</taxon>
        <taxon>Bacillota</taxon>
        <taxon>Bacilli</taxon>
        <taxon>Bacillales</taxon>
        <taxon>Paenibacillaceae</taxon>
        <taxon>Paenibacillus</taxon>
    </lineage>
</organism>
<dbReference type="RefSeq" id="WP_229524205.1">
    <property type="nucleotide sequence ID" value="NZ_JAFFQR010000063.1"/>
</dbReference>
<evidence type="ECO:0000313" key="2">
    <source>
        <dbReference type="Proteomes" id="UP001597340"/>
    </source>
</evidence>
<accession>A0ABW4DFH2</accession>
<keyword evidence="2" id="KW-1185">Reference proteome</keyword>
<protein>
    <submittedName>
        <fullName evidence="1">MafI family immunity protein</fullName>
    </submittedName>
</protein>
<gene>
    <name evidence="1" type="ORF">ACFQ5D_18770</name>
</gene>
<name>A0ABW4DFH2_9BACL</name>
<dbReference type="Proteomes" id="UP001597340">
    <property type="component" value="Unassembled WGS sequence"/>
</dbReference>
<comment type="caution">
    <text evidence="1">The sequence shown here is derived from an EMBL/GenBank/DDBJ whole genome shotgun (WGS) entry which is preliminary data.</text>
</comment>
<evidence type="ECO:0000313" key="1">
    <source>
        <dbReference type="EMBL" id="MFD1463385.1"/>
    </source>
</evidence>
<dbReference type="NCBIfam" id="NF033691">
    <property type="entry name" value="immunity_MafI"/>
    <property type="match status" value="1"/>
</dbReference>
<reference evidence="2" key="1">
    <citation type="journal article" date="2019" name="Int. J. Syst. Evol. Microbiol.">
        <title>The Global Catalogue of Microorganisms (GCM) 10K type strain sequencing project: providing services to taxonomists for standard genome sequencing and annotation.</title>
        <authorList>
            <consortium name="The Broad Institute Genomics Platform"/>
            <consortium name="The Broad Institute Genome Sequencing Center for Infectious Disease"/>
            <person name="Wu L."/>
            <person name="Ma J."/>
        </authorList>
    </citation>
    <scope>NUCLEOTIDE SEQUENCE [LARGE SCALE GENOMIC DNA]</scope>
    <source>
        <strain evidence="2">CCM 9147</strain>
    </source>
</reference>
<dbReference type="InterPro" id="IPR047880">
    <property type="entry name" value="MafI-like"/>
</dbReference>
<proteinExistence type="predicted"/>
<dbReference type="EMBL" id="JBHTNZ010000032">
    <property type="protein sequence ID" value="MFD1463385.1"/>
    <property type="molecule type" value="Genomic_DNA"/>
</dbReference>
<sequence>MDVKRGIEDLLNLVKIPPEDSEKVCEYLEYDEWGVALEHFSATVLDEGIEINELIYSLIKKVGEYMELEEETWESLKPLINN</sequence>